<sequence>MIITTAGRTKSPLVKKANRLSESYNFPYIERNKLSLAQLKEKYHDDVLVVGKEKIFLLLENEEEPVFFHPNSAMFRAKRFLKGEKDPLVSIAGLTEGMSFLDCTLGLASDCIIASMAVGLSGKVTGVEGNKLLYLLVKEGLQTWNSGIDEIDLSMRQVKVDLKDHYSFLMASDNNSYDVVYFDPMFETPVKGSNGLSGIKKVAMHSSLTAETIQEAKRVARKRIILKDHWKSERFDYFGFNQIKRKTATFHYGVIEIS</sequence>
<reference evidence="1 2" key="1">
    <citation type="submission" date="2019-04" db="EMBL/GenBank/DDBJ databases">
        <title>Bacillus caeni sp. nov., a bacterium isolated from mangrove sediment.</title>
        <authorList>
            <person name="Huang H."/>
            <person name="Mo K."/>
            <person name="Hu Y."/>
        </authorList>
    </citation>
    <scope>NUCLEOTIDE SEQUENCE [LARGE SCALE GENOMIC DNA]</scope>
    <source>
        <strain evidence="1 2">HB172195</strain>
    </source>
</reference>
<evidence type="ECO:0008006" key="3">
    <source>
        <dbReference type="Google" id="ProtNLM"/>
    </source>
</evidence>
<dbReference type="OrthoDB" id="1653798at2"/>
<dbReference type="Gene3D" id="3.40.50.150">
    <property type="entry name" value="Vaccinia Virus protein VP39"/>
    <property type="match status" value="1"/>
</dbReference>
<dbReference type="Proteomes" id="UP000308230">
    <property type="component" value="Unassembled WGS sequence"/>
</dbReference>
<comment type="caution">
    <text evidence="1">The sequence shown here is derived from an EMBL/GenBank/DDBJ whole genome shotgun (WGS) entry which is preliminary data.</text>
</comment>
<dbReference type="SUPFAM" id="SSF53335">
    <property type="entry name" value="S-adenosyl-L-methionine-dependent methyltransferases"/>
    <property type="match status" value="1"/>
</dbReference>
<organism evidence="1 2">
    <name type="scientific">Exobacillus caeni</name>
    <dbReference type="NCBI Taxonomy" id="2574798"/>
    <lineage>
        <taxon>Bacteria</taxon>
        <taxon>Bacillati</taxon>
        <taxon>Bacillota</taxon>
        <taxon>Bacilli</taxon>
        <taxon>Bacillales</taxon>
        <taxon>Guptibacillaceae</taxon>
        <taxon>Exobacillus</taxon>
    </lineage>
</organism>
<protein>
    <recommendedName>
        <fullName evidence="3">Protein-L-IsoD(D-D) O-methyltransferase</fullName>
    </recommendedName>
</protein>
<gene>
    <name evidence="1" type="ORF">FCL54_20315</name>
</gene>
<evidence type="ECO:0000313" key="2">
    <source>
        <dbReference type="Proteomes" id="UP000308230"/>
    </source>
</evidence>
<keyword evidence="2" id="KW-1185">Reference proteome</keyword>
<evidence type="ECO:0000313" key="1">
    <source>
        <dbReference type="EMBL" id="TLS35443.1"/>
    </source>
</evidence>
<dbReference type="EMBL" id="SWLG01000021">
    <property type="protein sequence ID" value="TLS35443.1"/>
    <property type="molecule type" value="Genomic_DNA"/>
</dbReference>
<dbReference type="InterPro" id="IPR007536">
    <property type="entry name" value="16SrRNA_methylTrfase_J"/>
</dbReference>
<dbReference type="AlphaFoldDB" id="A0A5R9F3G1"/>
<dbReference type="RefSeq" id="WP_138128905.1">
    <property type="nucleotide sequence ID" value="NZ_SWLG01000021.1"/>
</dbReference>
<name>A0A5R9F3G1_9BACL</name>
<dbReference type="Pfam" id="PF04445">
    <property type="entry name" value="SAM_MT"/>
    <property type="match status" value="1"/>
</dbReference>
<dbReference type="PANTHER" id="PTHR36112:SF1">
    <property type="entry name" value="RIBOSOMAL RNA SMALL SUBUNIT METHYLTRANSFERASE J"/>
    <property type="match status" value="1"/>
</dbReference>
<dbReference type="GO" id="GO:0008990">
    <property type="term" value="F:rRNA (guanine-N2-)-methyltransferase activity"/>
    <property type="evidence" value="ECO:0007669"/>
    <property type="project" value="InterPro"/>
</dbReference>
<accession>A0A5R9F3G1</accession>
<dbReference type="PANTHER" id="PTHR36112">
    <property type="entry name" value="RIBOSOMAL RNA SMALL SUBUNIT METHYLTRANSFERASE J"/>
    <property type="match status" value="1"/>
</dbReference>
<dbReference type="InterPro" id="IPR029063">
    <property type="entry name" value="SAM-dependent_MTases_sf"/>
</dbReference>
<proteinExistence type="predicted"/>